<feature type="compositionally biased region" description="Low complexity" evidence="1">
    <location>
        <begin position="96"/>
        <end position="105"/>
    </location>
</feature>
<keyword evidence="2" id="KW-0472">Membrane</keyword>
<keyword evidence="4" id="KW-1185">Reference proteome</keyword>
<keyword evidence="2" id="KW-1133">Transmembrane helix</keyword>
<evidence type="ECO:0000256" key="1">
    <source>
        <dbReference type="SAM" id="MobiDB-lite"/>
    </source>
</evidence>
<accession>A0A2N1JA46</accession>
<reference evidence="3 4" key="1">
    <citation type="submission" date="2017-10" db="EMBL/GenBank/DDBJ databases">
        <title>A novel species of cold-tolerant Malassezia isolated from bats.</title>
        <authorList>
            <person name="Lorch J.M."/>
            <person name="Palmer J.M."/>
            <person name="Vanderwolf K.J."/>
            <person name="Schmidt K.Z."/>
            <person name="Verant M.L."/>
            <person name="Weller T.J."/>
            <person name="Blehert D.S."/>
        </authorList>
    </citation>
    <scope>NUCLEOTIDE SEQUENCE [LARGE SCALE GENOMIC DNA]</scope>
    <source>
        <strain evidence="3 4">NWHC:44797-103</strain>
    </source>
</reference>
<evidence type="ECO:0000313" key="4">
    <source>
        <dbReference type="Proteomes" id="UP000232875"/>
    </source>
</evidence>
<organism evidence="3 4">
    <name type="scientific">Malassezia vespertilionis</name>
    <dbReference type="NCBI Taxonomy" id="2020962"/>
    <lineage>
        <taxon>Eukaryota</taxon>
        <taxon>Fungi</taxon>
        <taxon>Dikarya</taxon>
        <taxon>Basidiomycota</taxon>
        <taxon>Ustilaginomycotina</taxon>
        <taxon>Malasseziomycetes</taxon>
        <taxon>Malasseziales</taxon>
        <taxon>Malasseziaceae</taxon>
        <taxon>Malassezia</taxon>
    </lineage>
</organism>
<feature type="region of interest" description="Disordered" evidence="1">
    <location>
        <begin position="82"/>
        <end position="153"/>
    </location>
</feature>
<dbReference type="Proteomes" id="UP000232875">
    <property type="component" value="Unassembled WGS sequence"/>
</dbReference>
<proteinExistence type="predicted"/>
<gene>
    <name evidence="3" type="ORF">MVES_002692</name>
</gene>
<evidence type="ECO:0000313" key="3">
    <source>
        <dbReference type="EMBL" id="PKI83415.1"/>
    </source>
</evidence>
<protein>
    <submittedName>
        <fullName evidence="3">Uncharacterized protein</fullName>
    </submittedName>
</protein>
<keyword evidence="2" id="KW-0812">Transmembrane</keyword>
<dbReference type="AlphaFoldDB" id="A0A2N1JA46"/>
<sequence>MANCNGRRYYYNYGDDCLSTGARAGIGVSIFVIIVVVCIGMLVARKRRHGFTPHIRPGVNAGTYQGPVYPYGQYSQYGANAPAPQMSQAGGYPEWNGANAPQGAFAPPPGPPPNGSVHDLESAAPAMGGKVSDVAEHGTYQPPPGPPPAYHGS</sequence>
<name>A0A2N1JA46_9BASI</name>
<feature type="transmembrane region" description="Helical" evidence="2">
    <location>
        <begin position="24"/>
        <end position="44"/>
    </location>
</feature>
<feature type="compositionally biased region" description="Pro residues" evidence="1">
    <location>
        <begin position="141"/>
        <end position="153"/>
    </location>
</feature>
<evidence type="ECO:0000256" key="2">
    <source>
        <dbReference type="SAM" id="Phobius"/>
    </source>
</evidence>
<dbReference type="STRING" id="2020962.A0A2N1JA46"/>
<dbReference type="EMBL" id="KZ454991">
    <property type="protein sequence ID" value="PKI83415.1"/>
    <property type="molecule type" value="Genomic_DNA"/>
</dbReference>